<keyword evidence="7" id="KW-1185">Reference proteome</keyword>
<comment type="caution">
    <text evidence="6">The sequence shown here is derived from an EMBL/GenBank/DDBJ whole genome shotgun (WGS) entry which is preliminary data.</text>
</comment>
<evidence type="ECO:0000313" key="6">
    <source>
        <dbReference type="EMBL" id="KAL3822890.1"/>
    </source>
</evidence>
<dbReference type="PROSITE" id="PS51634">
    <property type="entry name" value="CRC"/>
    <property type="match status" value="1"/>
</dbReference>
<dbReference type="PANTHER" id="PTHR12446:SF34">
    <property type="entry name" value="PROTEIN LIN-54 HOMOLOG"/>
    <property type="match status" value="1"/>
</dbReference>
<evidence type="ECO:0000256" key="1">
    <source>
        <dbReference type="ARBA" id="ARBA00004123"/>
    </source>
</evidence>
<organism evidence="6 7">
    <name type="scientific">Cyclostephanos tholiformis</name>
    <dbReference type="NCBI Taxonomy" id="382380"/>
    <lineage>
        <taxon>Eukaryota</taxon>
        <taxon>Sar</taxon>
        <taxon>Stramenopiles</taxon>
        <taxon>Ochrophyta</taxon>
        <taxon>Bacillariophyta</taxon>
        <taxon>Coscinodiscophyceae</taxon>
        <taxon>Thalassiosirophycidae</taxon>
        <taxon>Stephanodiscales</taxon>
        <taxon>Stephanodiscaceae</taxon>
        <taxon>Cyclostephanos</taxon>
    </lineage>
</organism>
<accession>A0ABD3SEB7</accession>
<feature type="region of interest" description="Disordered" evidence="4">
    <location>
        <begin position="310"/>
        <end position="329"/>
    </location>
</feature>
<evidence type="ECO:0000313" key="7">
    <source>
        <dbReference type="Proteomes" id="UP001530377"/>
    </source>
</evidence>
<dbReference type="EMBL" id="JALLPB020000051">
    <property type="protein sequence ID" value="KAL3822890.1"/>
    <property type="molecule type" value="Genomic_DNA"/>
</dbReference>
<comment type="similarity">
    <text evidence="2">Belongs to the lin-54 family.</text>
</comment>
<feature type="region of interest" description="Disordered" evidence="4">
    <location>
        <begin position="1"/>
        <end position="21"/>
    </location>
</feature>
<dbReference type="InterPro" id="IPR033467">
    <property type="entry name" value="Tesmin/TSO1-like_CXC"/>
</dbReference>
<dbReference type="SMART" id="SM01114">
    <property type="entry name" value="CXC"/>
    <property type="match status" value="1"/>
</dbReference>
<evidence type="ECO:0000256" key="3">
    <source>
        <dbReference type="ARBA" id="ARBA00023242"/>
    </source>
</evidence>
<protein>
    <recommendedName>
        <fullName evidence="5">CRC domain-containing protein</fullName>
    </recommendedName>
</protein>
<evidence type="ECO:0000259" key="5">
    <source>
        <dbReference type="PROSITE" id="PS51634"/>
    </source>
</evidence>
<dbReference type="Proteomes" id="UP001530377">
    <property type="component" value="Unassembled WGS sequence"/>
</dbReference>
<dbReference type="GO" id="GO:0005634">
    <property type="term" value="C:nucleus"/>
    <property type="evidence" value="ECO:0007669"/>
    <property type="project" value="UniProtKB-SubCell"/>
</dbReference>
<dbReference type="InterPro" id="IPR028307">
    <property type="entry name" value="Lin-54_fam"/>
</dbReference>
<feature type="region of interest" description="Disordered" evidence="4">
    <location>
        <begin position="37"/>
        <end position="91"/>
    </location>
</feature>
<reference evidence="6 7" key="1">
    <citation type="submission" date="2024-10" db="EMBL/GenBank/DDBJ databases">
        <title>Updated reference genomes for cyclostephanoid diatoms.</title>
        <authorList>
            <person name="Roberts W.R."/>
            <person name="Alverson A.J."/>
        </authorList>
    </citation>
    <scope>NUCLEOTIDE SEQUENCE [LARGE SCALE GENOMIC DNA]</scope>
    <source>
        <strain evidence="6 7">AJA228-03</strain>
    </source>
</reference>
<keyword evidence="3" id="KW-0539">Nucleus</keyword>
<feature type="compositionally biased region" description="Low complexity" evidence="4">
    <location>
        <begin position="12"/>
        <end position="21"/>
    </location>
</feature>
<feature type="region of interest" description="Disordered" evidence="4">
    <location>
        <begin position="358"/>
        <end position="377"/>
    </location>
</feature>
<gene>
    <name evidence="6" type="ORF">ACHAXA_010673</name>
</gene>
<feature type="compositionally biased region" description="Polar residues" evidence="4">
    <location>
        <begin position="358"/>
        <end position="374"/>
    </location>
</feature>
<feature type="compositionally biased region" description="Polar residues" evidence="4">
    <location>
        <begin position="314"/>
        <end position="328"/>
    </location>
</feature>
<dbReference type="InterPro" id="IPR005172">
    <property type="entry name" value="CRC"/>
</dbReference>
<sequence>MDDTPTSKARPAETTTAPVTAARECENVAIAIAVIGRPTPSPDQFLPQAASTKSDESRSPRASGDVEIGGQPSIDYRPAEKDDRMSPCQAMSSVEDNADSFITTPSPFKKQVAALAGIDGDTSEQRKRPLDASDNREESEHPPSPGKVSTPAAFSMSKYRRDRLLSETLIHSPEPVLHDAHVTDYDLLGREVMAAAPTASAMLSRSDGFDPMPTFLGIGMNVRRLCDSSTINETRYGGLDTSQFVKYHTQDAFQLPGILQAHLDETYAASSLILEQIQNAEHENAGGIVARTGQVFFQVTAYRPRSVGSDISAPGTTPPTVSFRSASSPRCGGGSAIEFDSESVVRGKTFEKLSYLTDQPASSQNSNKKTTVTARSRPLPLRKRKLKVYTDSDDEKYTSPTEAFVAQLPGDNKRILVRHNIRSDNDGERVNCRCMKSQCLKLYCDCFQQNLLCTSRCSCKSCKNRVVYAGPGGVRTKAVHEIIQRRPDAFQPRTRDADEGCRCKKNKCLKKYCVSIYLRKLCTQQPRRCRQNLTLPWGRISVF</sequence>
<feature type="region of interest" description="Disordered" evidence="4">
    <location>
        <begin position="116"/>
        <end position="152"/>
    </location>
</feature>
<feature type="compositionally biased region" description="Basic and acidic residues" evidence="4">
    <location>
        <begin position="123"/>
        <end position="141"/>
    </location>
</feature>
<dbReference type="Pfam" id="PF03638">
    <property type="entry name" value="TCR"/>
    <property type="match status" value="1"/>
</dbReference>
<feature type="domain" description="CRC" evidence="5">
    <location>
        <begin position="428"/>
        <end position="538"/>
    </location>
</feature>
<evidence type="ECO:0000256" key="2">
    <source>
        <dbReference type="ARBA" id="ARBA00007267"/>
    </source>
</evidence>
<name>A0ABD3SEB7_9STRA</name>
<dbReference type="AlphaFoldDB" id="A0ABD3SEB7"/>
<proteinExistence type="inferred from homology"/>
<dbReference type="PANTHER" id="PTHR12446">
    <property type="entry name" value="TESMIN/TSO1-RELATED"/>
    <property type="match status" value="1"/>
</dbReference>
<evidence type="ECO:0000256" key="4">
    <source>
        <dbReference type="SAM" id="MobiDB-lite"/>
    </source>
</evidence>
<comment type="subcellular location">
    <subcellularLocation>
        <location evidence="1">Nucleus</location>
    </subcellularLocation>
</comment>